<evidence type="ECO:0000259" key="2">
    <source>
        <dbReference type="Pfam" id="PF08241"/>
    </source>
</evidence>
<evidence type="ECO:0000256" key="1">
    <source>
        <dbReference type="SAM" id="MobiDB-lite"/>
    </source>
</evidence>
<dbReference type="Gene3D" id="3.40.50.150">
    <property type="entry name" value="Vaccinia Virus protein VP39"/>
    <property type="match status" value="1"/>
</dbReference>
<feature type="domain" description="Methyltransferase type 11" evidence="2">
    <location>
        <begin position="139"/>
        <end position="233"/>
    </location>
</feature>
<reference evidence="3 4" key="1">
    <citation type="submission" date="2024-03" db="EMBL/GenBank/DDBJ databases">
        <title>Actinomycetospora sp. OC33-EN07, a novel actinomycete isolated from wild orchid (Aerides multiflora).</title>
        <authorList>
            <person name="Suriyachadkun C."/>
        </authorList>
    </citation>
    <scope>NUCLEOTIDE SEQUENCE [LARGE SCALE GENOMIC DNA]</scope>
    <source>
        <strain evidence="3 4">OC33-EN07</strain>
    </source>
</reference>
<dbReference type="InterPro" id="IPR029063">
    <property type="entry name" value="SAM-dependent_MTases_sf"/>
</dbReference>
<dbReference type="EMBL" id="JBBEGM010000007">
    <property type="protein sequence ID" value="MEJ2863170.1"/>
    <property type="molecule type" value="Genomic_DNA"/>
</dbReference>
<comment type="caution">
    <text evidence="3">The sequence shown here is derived from an EMBL/GenBank/DDBJ whole genome shotgun (WGS) entry which is preliminary data.</text>
</comment>
<proteinExistence type="predicted"/>
<keyword evidence="3" id="KW-0489">Methyltransferase</keyword>
<organism evidence="3 4">
    <name type="scientific">Actinomycetospora flava</name>
    <dbReference type="NCBI Taxonomy" id="3129232"/>
    <lineage>
        <taxon>Bacteria</taxon>
        <taxon>Bacillati</taxon>
        <taxon>Actinomycetota</taxon>
        <taxon>Actinomycetes</taxon>
        <taxon>Pseudonocardiales</taxon>
        <taxon>Pseudonocardiaceae</taxon>
        <taxon>Actinomycetospora</taxon>
    </lineage>
</organism>
<dbReference type="CDD" id="cd02440">
    <property type="entry name" value="AdoMet_MTases"/>
    <property type="match status" value="1"/>
</dbReference>
<protein>
    <submittedName>
        <fullName evidence="3">Methyltransferase domain-containing protein</fullName>
    </submittedName>
</protein>
<dbReference type="GO" id="GO:0032259">
    <property type="term" value="P:methylation"/>
    <property type="evidence" value="ECO:0007669"/>
    <property type="project" value="UniProtKB-KW"/>
</dbReference>
<dbReference type="RefSeq" id="WP_337704528.1">
    <property type="nucleotide sequence ID" value="NZ_JBBEGM010000007.1"/>
</dbReference>
<dbReference type="Proteomes" id="UP001369736">
    <property type="component" value="Unassembled WGS sequence"/>
</dbReference>
<dbReference type="Pfam" id="PF08241">
    <property type="entry name" value="Methyltransf_11"/>
    <property type="match status" value="1"/>
</dbReference>
<dbReference type="SUPFAM" id="SSF53335">
    <property type="entry name" value="S-adenosyl-L-methionine-dependent methyltransferases"/>
    <property type="match status" value="1"/>
</dbReference>
<keyword evidence="3" id="KW-0808">Transferase</keyword>
<dbReference type="PANTHER" id="PTHR43861">
    <property type="entry name" value="TRANS-ACONITATE 2-METHYLTRANSFERASE-RELATED"/>
    <property type="match status" value="1"/>
</dbReference>
<evidence type="ECO:0000313" key="3">
    <source>
        <dbReference type="EMBL" id="MEJ2863170.1"/>
    </source>
</evidence>
<feature type="region of interest" description="Disordered" evidence="1">
    <location>
        <begin position="1"/>
        <end position="27"/>
    </location>
</feature>
<keyword evidence="4" id="KW-1185">Reference proteome</keyword>
<sequence length="370" mass="39181">MRVSTASALVSPENGADLHADSPHSLADGATRWPVLEGIPYLRAGRDEVREAALAALDDGRPDDAAAVLLADNDDWWDQPPPPAEQLRATLRSTTLREAVAGLGLGRVGDYFLHRDHDPSGLAVLALTAAHPPAGRPVLDLACGAGHLLRRLAQHGERELVGVDVVFAKLWLARRFVVPAHVDLVCADLAHPWPVPATEGTYVAAHDVLYFLDDPAAVLATAAGHAGPGGAVVAAHCHTPGQPGHPRPPESWAALLPGASCYGEEELTAATLERRLPRSAPAEELADTEAVALARDLAGAGGDSALLDPAPGAELRPNPLYADGVRRWPNPVWGGEYGPRAATYLPERRPDPPPDDAVARRLLVDLPERW</sequence>
<evidence type="ECO:0000313" key="4">
    <source>
        <dbReference type="Proteomes" id="UP001369736"/>
    </source>
</evidence>
<dbReference type="GO" id="GO:0008168">
    <property type="term" value="F:methyltransferase activity"/>
    <property type="evidence" value="ECO:0007669"/>
    <property type="project" value="UniProtKB-KW"/>
</dbReference>
<dbReference type="InterPro" id="IPR013216">
    <property type="entry name" value="Methyltransf_11"/>
</dbReference>
<name>A0ABU8M767_9PSEU</name>
<accession>A0ABU8M767</accession>
<gene>
    <name evidence="3" type="ORF">WCD58_18530</name>
</gene>